<keyword evidence="11" id="KW-0326">Glycosidase</keyword>
<dbReference type="InterPro" id="IPR017853">
    <property type="entry name" value="GH"/>
</dbReference>
<dbReference type="Pfam" id="PF01915">
    <property type="entry name" value="Glyco_hydro_3_C"/>
    <property type="match status" value="1"/>
</dbReference>
<reference evidence="24" key="2">
    <citation type="journal article" date="2010" name="Nature">
        <title>Comparative genomics reveals mobile pathogenicity chromosomes in Fusarium.</title>
        <authorList>
            <person name="Ma L.J."/>
            <person name="van der Does H.C."/>
            <person name="Borkovich K.A."/>
            <person name="Coleman J.J."/>
            <person name="Daboussi M.J."/>
            <person name="Di Pietro A."/>
            <person name="Dufresne M."/>
            <person name="Freitag M."/>
            <person name="Grabherr M."/>
            <person name="Henrissat B."/>
            <person name="Houterman P.M."/>
            <person name="Kang S."/>
            <person name="Shim W.B."/>
            <person name="Woloshuk C."/>
            <person name="Xie X."/>
            <person name="Xu J.R."/>
            <person name="Antoniw J."/>
            <person name="Baker S.E."/>
            <person name="Bluhm B.H."/>
            <person name="Breakspear A."/>
            <person name="Brown D.W."/>
            <person name="Butchko R.A."/>
            <person name="Chapman S."/>
            <person name="Coulson R."/>
            <person name="Coutinho P.M."/>
            <person name="Danchin E.G."/>
            <person name="Diener A."/>
            <person name="Gale L.R."/>
            <person name="Gardiner D.M."/>
            <person name="Goff S."/>
            <person name="Hammond-Kosack K.E."/>
            <person name="Hilburn K."/>
            <person name="Hua-Van A."/>
            <person name="Jonkers W."/>
            <person name="Kazan K."/>
            <person name="Kodira C.D."/>
            <person name="Koehrsen M."/>
            <person name="Kumar L."/>
            <person name="Lee Y.H."/>
            <person name="Li L."/>
            <person name="Manners J.M."/>
            <person name="Miranda-Saavedra D."/>
            <person name="Mukherjee M."/>
            <person name="Park G."/>
            <person name="Park J."/>
            <person name="Park S.Y."/>
            <person name="Proctor R.H."/>
            <person name="Regev A."/>
            <person name="Ruiz-Roldan M.C."/>
            <person name="Sain D."/>
            <person name="Sakthikumar S."/>
            <person name="Sykes S."/>
            <person name="Schwartz D.C."/>
            <person name="Turgeon B.G."/>
            <person name="Wapinski I."/>
            <person name="Yoder O."/>
            <person name="Young S."/>
            <person name="Zeng Q."/>
            <person name="Zhou S."/>
            <person name="Galagan J."/>
            <person name="Cuomo C.A."/>
            <person name="Kistler H.C."/>
            <person name="Rep M."/>
        </authorList>
    </citation>
    <scope>NUCLEOTIDE SEQUENCE [LARGE SCALE GENOMIC DNA]</scope>
    <source>
        <strain evidence="24">4287</strain>
    </source>
</reference>
<proteinExistence type="inferred from homology"/>
<evidence type="ECO:0000256" key="11">
    <source>
        <dbReference type="ARBA" id="ARBA00023295"/>
    </source>
</evidence>
<dbReference type="KEGG" id="fox:FOXG_09849"/>
<feature type="chain" id="PRO_5005324561" description="Beta-glucosidase cel3A" evidence="22">
    <location>
        <begin position="22"/>
        <end position="783"/>
    </location>
</feature>
<dbReference type="Pfam" id="PF14310">
    <property type="entry name" value="Fn3-like"/>
    <property type="match status" value="1"/>
</dbReference>
<dbReference type="GeneID" id="28951370"/>
<feature type="domain" description="Fibronectin type III-like" evidence="23">
    <location>
        <begin position="698"/>
        <end position="770"/>
    </location>
</feature>
<keyword evidence="8" id="KW-0378">Hydrolase</keyword>
<keyword evidence="10" id="KW-0119">Carbohydrate metabolism</keyword>
<dbReference type="EMBL" id="DS231707">
    <property type="protein sequence ID" value="KNB09226.1"/>
    <property type="molecule type" value="Genomic_DNA"/>
</dbReference>
<dbReference type="FunFam" id="3.20.20.300:FF:000002">
    <property type="entry name" value="Probable beta-glucosidase"/>
    <property type="match status" value="1"/>
</dbReference>
<name>A0A0J9VE97_FUSO4</name>
<evidence type="ECO:0000256" key="21">
    <source>
        <dbReference type="ARBA" id="ARBA00083611"/>
    </source>
</evidence>
<dbReference type="PRINTS" id="PR00133">
    <property type="entry name" value="GLHYDRLASE3"/>
</dbReference>
<evidence type="ECO:0000256" key="19">
    <source>
        <dbReference type="ARBA" id="ARBA00078013"/>
    </source>
</evidence>
<evidence type="ECO:0000256" key="1">
    <source>
        <dbReference type="ARBA" id="ARBA00000448"/>
    </source>
</evidence>
<dbReference type="PANTHER" id="PTHR42715">
    <property type="entry name" value="BETA-GLUCOSIDASE"/>
    <property type="match status" value="1"/>
</dbReference>
<evidence type="ECO:0000256" key="14">
    <source>
        <dbReference type="ARBA" id="ARBA00039579"/>
    </source>
</evidence>
<sequence>MYAPTLWISLAGLALVSPTSATLLSQKPASSWKNASDQARAFIAQLNTTEKIGIATGGYRRDGPACVGTIGKVERLGFQGICFSDGPSGYARSDGVSVFSSGLTAAATWDKRLIYERAVAIGEEFRAKGAHVFLGPSCGPMGRSVLGGRNWEGFGPDPYLSGVAMHASVSGIQSVGVQACSKHFIGNEQETQRTQTTEEDGTVINALSSNIDERTLHEMYLWPFADAVKAGTVSVMCSYNRVNQTYSCANHHLLSILKDELAFPGYVVSDWYATHGTASFANAGLDLEMPGPISADYGASYFGNYLLDAVNDDNVTTSRLNDMVERVLTPYFFLHQHEDFPALDPASATALSVNQFGYNNPQFAIKPVPARDVRGDHAKVIRELGAAATVLLKNTNGTLPLENEKDIGVFGNGAPYPTIGSVYFDYENASISYEVGTLDQGGGSGIVRHTELIAPLDAIRERARKQGGRVQALLEHKDIIDGKFRSIYPIPDVCLVFLKAFAAEGRDRESLDLDWNATKVVESVASLCSNTVVIVNGPGIVLMPWADNENVTAILSAQYPGEEIGNSIVDVLWGEAEPAGRLPYTIPRNTSDYGGPIFNLTEPSTNPDEWSVDYTEGQFIDYRHFDAMDIVPQYEFGFGLSYTTYEMSTELTVDVAAGIGAHVDESKGKAPGGWNDLWGQAGAVTVEVRNTGDRDGHAVPQLYVSFPQDTTPAGTPMRVLRGFDKVHLKAGQAKRVVLPLQRRDLSFWDEATRQWVIPEGTFTFSGGFSSRDLRAKNKISVLG</sequence>
<dbReference type="Proteomes" id="UP000009097">
    <property type="component" value="Unassembled WGS sequence"/>
</dbReference>
<evidence type="ECO:0000256" key="6">
    <source>
        <dbReference type="ARBA" id="ARBA00022525"/>
    </source>
</evidence>
<evidence type="ECO:0000256" key="3">
    <source>
        <dbReference type="ARBA" id="ARBA00004987"/>
    </source>
</evidence>
<evidence type="ECO:0000313" key="25">
    <source>
        <dbReference type="Proteomes" id="UP000009097"/>
    </source>
</evidence>
<dbReference type="AlphaFoldDB" id="A0A0J9VE97"/>
<keyword evidence="6" id="KW-0964">Secreted</keyword>
<dbReference type="Gene3D" id="3.20.20.300">
    <property type="entry name" value="Glycoside hydrolase, family 3, N-terminal domain"/>
    <property type="match status" value="1"/>
</dbReference>
<dbReference type="InterPro" id="IPR036962">
    <property type="entry name" value="Glyco_hydro_3_N_sf"/>
</dbReference>
<dbReference type="Gene3D" id="3.40.50.1700">
    <property type="entry name" value="Glycoside hydrolase family 3 C-terminal domain"/>
    <property type="match status" value="1"/>
</dbReference>
<dbReference type="RefSeq" id="XP_018247271.1">
    <property type="nucleotide sequence ID" value="XM_018389076.1"/>
</dbReference>
<dbReference type="VEuPathDB" id="FungiDB:FOXG_09849"/>
<feature type="signal peptide" evidence="22">
    <location>
        <begin position="1"/>
        <end position="21"/>
    </location>
</feature>
<evidence type="ECO:0000256" key="22">
    <source>
        <dbReference type="SAM" id="SignalP"/>
    </source>
</evidence>
<comment type="pathway">
    <text evidence="3">Glycan metabolism; cellulose degradation.</text>
</comment>
<comment type="subcellular location">
    <subcellularLocation>
        <location evidence="2">Secreted</location>
    </subcellularLocation>
</comment>
<dbReference type="InterPro" id="IPR013783">
    <property type="entry name" value="Ig-like_fold"/>
</dbReference>
<gene>
    <name evidence="24" type="ORF">FOXG_09849</name>
</gene>
<dbReference type="SUPFAM" id="SSF51445">
    <property type="entry name" value="(Trans)glycosidases"/>
    <property type="match status" value="1"/>
</dbReference>
<evidence type="ECO:0000256" key="2">
    <source>
        <dbReference type="ARBA" id="ARBA00004613"/>
    </source>
</evidence>
<accession>A0A0J9VE97</accession>
<keyword evidence="7 22" id="KW-0732">Signal</keyword>
<evidence type="ECO:0000256" key="15">
    <source>
        <dbReference type="ARBA" id="ARBA00041276"/>
    </source>
</evidence>
<keyword evidence="9" id="KW-0325">Glycoprotein</keyword>
<comment type="function">
    <text evidence="13">Beta-glucosidases are one of a number of cellulolytic enzymes involved in the degradation of cellulosic biomass. Catalyzes the last step releasing glucose from the inhibitory cellobiose.</text>
</comment>
<dbReference type="InterPro" id="IPR002772">
    <property type="entry name" value="Glyco_hydro_3_C"/>
</dbReference>
<dbReference type="PANTHER" id="PTHR42715:SF12">
    <property type="entry name" value="BETA-GLUCOSIDASE G-RELATED"/>
    <property type="match status" value="1"/>
</dbReference>
<evidence type="ECO:0000256" key="17">
    <source>
        <dbReference type="ARBA" id="ARBA00041808"/>
    </source>
</evidence>
<evidence type="ECO:0000256" key="13">
    <source>
        <dbReference type="ARBA" id="ARBA00024983"/>
    </source>
</evidence>
<evidence type="ECO:0000256" key="16">
    <source>
        <dbReference type="ARBA" id="ARBA00041601"/>
    </source>
</evidence>
<evidence type="ECO:0000256" key="7">
    <source>
        <dbReference type="ARBA" id="ARBA00022729"/>
    </source>
</evidence>
<evidence type="ECO:0000313" key="24">
    <source>
        <dbReference type="EMBL" id="KNB09226.1"/>
    </source>
</evidence>
<dbReference type="InterPro" id="IPR036881">
    <property type="entry name" value="Glyco_hydro_3_C_sf"/>
</dbReference>
<evidence type="ECO:0000256" key="12">
    <source>
        <dbReference type="ARBA" id="ARBA00023326"/>
    </source>
</evidence>
<dbReference type="EC" id="3.2.1.21" evidence="5"/>
<dbReference type="InterPro" id="IPR026891">
    <property type="entry name" value="Fn3-like"/>
</dbReference>
<dbReference type="InterPro" id="IPR050288">
    <property type="entry name" value="Cellulose_deg_GH3"/>
</dbReference>
<evidence type="ECO:0000256" key="9">
    <source>
        <dbReference type="ARBA" id="ARBA00023180"/>
    </source>
</evidence>
<dbReference type="OrthoDB" id="416222at2759"/>
<evidence type="ECO:0000256" key="20">
    <source>
        <dbReference type="ARBA" id="ARBA00083231"/>
    </source>
</evidence>
<dbReference type="Gene3D" id="2.60.40.10">
    <property type="entry name" value="Immunoglobulins"/>
    <property type="match status" value="1"/>
</dbReference>
<evidence type="ECO:0000256" key="4">
    <source>
        <dbReference type="ARBA" id="ARBA00005336"/>
    </source>
</evidence>
<dbReference type="GO" id="GO:0008422">
    <property type="term" value="F:beta-glucosidase activity"/>
    <property type="evidence" value="ECO:0007669"/>
    <property type="project" value="UniProtKB-EC"/>
</dbReference>
<dbReference type="InterPro" id="IPR001764">
    <property type="entry name" value="Glyco_hydro_3_N"/>
</dbReference>
<dbReference type="GO" id="GO:0009251">
    <property type="term" value="P:glucan catabolic process"/>
    <property type="evidence" value="ECO:0007669"/>
    <property type="project" value="TreeGrafter"/>
</dbReference>
<evidence type="ECO:0000256" key="18">
    <source>
        <dbReference type="ARBA" id="ARBA00070030"/>
    </source>
</evidence>
<dbReference type="GO" id="GO:0005576">
    <property type="term" value="C:extracellular region"/>
    <property type="evidence" value="ECO:0007669"/>
    <property type="project" value="UniProtKB-SubCell"/>
</dbReference>
<comment type="similarity">
    <text evidence="4">Belongs to the glycosyl hydrolase 3 family.</text>
</comment>
<evidence type="ECO:0000256" key="10">
    <source>
        <dbReference type="ARBA" id="ARBA00023277"/>
    </source>
</evidence>
<comment type="catalytic activity">
    <reaction evidence="1">
        <text>Hydrolysis of terminal, non-reducing beta-D-glucosyl residues with release of beta-D-glucose.</text>
        <dbReference type="EC" id="3.2.1.21"/>
    </reaction>
</comment>
<keyword evidence="12" id="KW-0624">Polysaccharide degradation</keyword>
<evidence type="ECO:0000256" key="5">
    <source>
        <dbReference type="ARBA" id="ARBA00012744"/>
    </source>
</evidence>
<dbReference type="Pfam" id="PF00933">
    <property type="entry name" value="Glyco_hydro_3"/>
    <property type="match status" value="1"/>
</dbReference>
<reference evidence="24" key="1">
    <citation type="submission" date="2007-04" db="EMBL/GenBank/DDBJ databases">
        <authorList>
            <consortium name="The Broad Institute Genome Sequencing Platform"/>
            <person name="Birren B."/>
            <person name="Lander E."/>
            <person name="Galagan J."/>
            <person name="Nusbaum C."/>
            <person name="Devon K."/>
            <person name="Ma L.-J."/>
            <person name="Jaffe D."/>
            <person name="Butler J."/>
            <person name="Alvarez P."/>
            <person name="Gnerre S."/>
            <person name="Grabherr M."/>
            <person name="Kleber M."/>
            <person name="Mauceli E."/>
            <person name="Brockman W."/>
            <person name="MacCallum I.A."/>
            <person name="Young S."/>
            <person name="LaButti K."/>
            <person name="DeCaprio D."/>
            <person name="Crawford M."/>
            <person name="Koehrsen M."/>
            <person name="Engels R."/>
            <person name="Montgomery P."/>
            <person name="Pearson M."/>
            <person name="Howarth C."/>
            <person name="Larson L."/>
            <person name="White J."/>
            <person name="O'Leary S."/>
            <person name="Kodira C."/>
            <person name="Zeng Q."/>
            <person name="Yandava C."/>
            <person name="Alvarado L."/>
            <person name="Kistler C."/>
            <person name="Shim W.-B."/>
            <person name="Kang S."/>
            <person name="Woloshuk C."/>
        </authorList>
    </citation>
    <scope>NUCLEOTIDE SEQUENCE</scope>
    <source>
        <strain evidence="24">4287</strain>
    </source>
</reference>
<evidence type="ECO:0000259" key="23">
    <source>
        <dbReference type="SMART" id="SM01217"/>
    </source>
</evidence>
<dbReference type="SUPFAM" id="SSF52279">
    <property type="entry name" value="Beta-D-glucan exohydrolase, C-terminal domain"/>
    <property type="match status" value="1"/>
</dbReference>
<organism evidence="24 25">
    <name type="scientific">Fusarium oxysporum f. sp. lycopersici (strain 4287 / CBS 123668 / FGSC 9935 / NRRL 34936)</name>
    <name type="common">Fusarium vascular wilt of tomato</name>
    <dbReference type="NCBI Taxonomy" id="426428"/>
    <lineage>
        <taxon>Eukaryota</taxon>
        <taxon>Fungi</taxon>
        <taxon>Dikarya</taxon>
        <taxon>Ascomycota</taxon>
        <taxon>Pezizomycotina</taxon>
        <taxon>Sordariomycetes</taxon>
        <taxon>Hypocreomycetidae</taxon>
        <taxon>Hypocreales</taxon>
        <taxon>Nectriaceae</taxon>
        <taxon>Fusarium</taxon>
        <taxon>Fusarium oxysporum species complex</taxon>
    </lineage>
</organism>
<protein>
    <recommendedName>
        <fullName evidence="18">Beta-glucosidase cel3A</fullName>
        <ecNumber evidence="5">3.2.1.21</ecNumber>
    </recommendedName>
    <alternativeName>
        <fullName evidence="15">Beta-D-glucoside glucohydrolase G</fullName>
    </alternativeName>
    <alternativeName>
        <fullName evidence="19">Beta-D-glucoside glucohydrolase cel3A</fullName>
    </alternativeName>
    <alternativeName>
        <fullName evidence="16">Cellobiase G</fullName>
    </alternativeName>
    <alternativeName>
        <fullName evidence="21">Cellobiase cel3A</fullName>
    </alternativeName>
    <alternativeName>
        <fullName evidence="17">Gentiobiase G</fullName>
    </alternativeName>
    <alternativeName>
        <fullName evidence="20">Gentiobiase cel3A</fullName>
    </alternativeName>
    <alternativeName>
        <fullName evidence="14">Probable beta-glucosidase G</fullName>
    </alternativeName>
</protein>
<evidence type="ECO:0000256" key="8">
    <source>
        <dbReference type="ARBA" id="ARBA00022801"/>
    </source>
</evidence>
<dbReference type="SMART" id="SM01217">
    <property type="entry name" value="Fn3_like"/>
    <property type="match status" value="1"/>
</dbReference>